<organism evidence="2 3">
    <name type="scientific">Dryococelus australis</name>
    <dbReference type="NCBI Taxonomy" id="614101"/>
    <lineage>
        <taxon>Eukaryota</taxon>
        <taxon>Metazoa</taxon>
        <taxon>Ecdysozoa</taxon>
        <taxon>Arthropoda</taxon>
        <taxon>Hexapoda</taxon>
        <taxon>Insecta</taxon>
        <taxon>Pterygota</taxon>
        <taxon>Neoptera</taxon>
        <taxon>Polyneoptera</taxon>
        <taxon>Phasmatodea</taxon>
        <taxon>Verophasmatodea</taxon>
        <taxon>Anareolatae</taxon>
        <taxon>Phasmatidae</taxon>
        <taxon>Eurycanthinae</taxon>
        <taxon>Dryococelus</taxon>
    </lineage>
</organism>
<comment type="caution">
    <text evidence="2">The sequence shown here is derived from an EMBL/GenBank/DDBJ whole genome shotgun (WGS) entry which is preliminary data.</text>
</comment>
<proteinExistence type="predicted"/>
<dbReference type="Proteomes" id="UP001159363">
    <property type="component" value="Chromosome 10"/>
</dbReference>
<dbReference type="EMBL" id="JARBHB010000011">
    <property type="protein sequence ID" value="KAJ8872934.1"/>
    <property type="molecule type" value="Genomic_DNA"/>
</dbReference>
<keyword evidence="1" id="KW-0812">Transmembrane</keyword>
<keyword evidence="1" id="KW-0472">Membrane</keyword>
<evidence type="ECO:0000313" key="3">
    <source>
        <dbReference type="Proteomes" id="UP001159363"/>
    </source>
</evidence>
<keyword evidence="1" id="KW-1133">Transmembrane helix</keyword>
<feature type="transmembrane region" description="Helical" evidence="1">
    <location>
        <begin position="12"/>
        <end position="30"/>
    </location>
</feature>
<accession>A0ABQ9GLQ3</accession>
<keyword evidence="3" id="KW-1185">Reference proteome</keyword>
<name>A0ABQ9GLQ3_9NEOP</name>
<protein>
    <submittedName>
        <fullName evidence="2">Uncharacterized protein</fullName>
    </submittedName>
</protein>
<evidence type="ECO:0000313" key="2">
    <source>
        <dbReference type="EMBL" id="KAJ8872934.1"/>
    </source>
</evidence>
<reference evidence="2 3" key="1">
    <citation type="submission" date="2023-02" db="EMBL/GenBank/DDBJ databases">
        <title>LHISI_Scaffold_Assembly.</title>
        <authorList>
            <person name="Stuart O.P."/>
            <person name="Cleave R."/>
            <person name="Magrath M.J.L."/>
            <person name="Mikheyev A.S."/>
        </authorList>
    </citation>
    <scope>NUCLEOTIDE SEQUENCE [LARGE SCALE GENOMIC DNA]</scope>
    <source>
        <strain evidence="2">Daus_M_001</strain>
        <tissue evidence="2">Leg muscle</tissue>
    </source>
</reference>
<evidence type="ECO:0000256" key="1">
    <source>
        <dbReference type="SAM" id="Phobius"/>
    </source>
</evidence>
<sequence length="138" mass="16083">MAVKKSQSRMFLMLVLAVVQLHLHLLLFWLHRVDFHYHLVLVHRIKPIVIMMWVTGFDVHLVSSQTIEILNNCLPPPPSYDFAWDIVQLKNLPLRGKEHHEGVLDDLFRFKIEAGDHILKEHIEKGTKNAAYVTTDSK</sequence>
<gene>
    <name evidence="2" type="ORF">PR048_026550</name>
</gene>